<dbReference type="PROSITE" id="PS50005">
    <property type="entry name" value="TPR"/>
    <property type="match status" value="1"/>
</dbReference>
<dbReference type="Proteomes" id="UP001153069">
    <property type="component" value="Unassembled WGS sequence"/>
</dbReference>
<protein>
    <recommendedName>
        <fullName evidence="6">Tetratricopeptide repeat protein</fullName>
    </recommendedName>
</protein>
<keyword evidence="1" id="KW-0677">Repeat</keyword>
<evidence type="ECO:0008006" key="6">
    <source>
        <dbReference type="Google" id="ProtNLM"/>
    </source>
</evidence>
<keyword evidence="2 3" id="KW-0802">TPR repeat</keyword>
<evidence type="ECO:0000313" key="5">
    <source>
        <dbReference type="Proteomes" id="UP001153069"/>
    </source>
</evidence>
<proteinExistence type="predicted"/>
<dbReference type="Pfam" id="PF13424">
    <property type="entry name" value="TPR_12"/>
    <property type="match status" value="1"/>
</dbReference>
<comment type="caution">
    <text evidence="4">The sequence shown here is derived from an EMBL/GenBank/DDBJ whole genome shotgun (WGS) entry which is preliminary data.</text>
</comment>
<sequence>MTTVESITAEARQLHRKGDYGAAMKCHFEALEMLENENGRVHIDTADRYRRMGAVMDDANDFDKAREYFETAISILSDIDTNEARLTQGEICEAVGNLLYKQEDYHAAIEKFTEALGVLKSCDGADGAKMDEIEYLIEVAHMMAD</sequence>
<evidence type="ECO:0000313" key="4">
    <source>
        <dbReference type="EMBL" id="CAB9515105.1"/>
    </source>
</evidence>
<dbReference type="EMBL" id="CAICTM010000693">
    <property type="protein sequence ID" value="CAB9515105.1"/>
    <property type="molecule type" value="Genomic_DNA"/>
</dbReference>
<organism evidence="4 5">
    <name type="scientific">Seminavis robusta</name>
    <dbReference type="NCBI Taxonomy" id="568900"/>
    <lineage>
        <taxon>Eukaryota</taxon>
        <taxon>Sar</taxon>
        <taxon>Stramenopiles</taxon>
        <taxon>Ochrophyta</taxon>
        <taxon>Bacillariophyta</taxon>
        <taxon>Bacillariophyceae</taxon>
        <taxon>Bacillariophycidae</taxon>
        <taxon>Naviculales</taxon>
        <taxon>Naviculaceae</taxon>
        <taxon>Seminavis</taxon>
    </lineage>
</organism>
<gene>
    <name evidence="4" type="ORF">SEMRO_694_G188490.1</name>
</gene>
<keyword evidence="5" id="KW-1185">Reference proteome</keyword>
<dbReference type="OrthoDB" id="2423701at2759"/>
<dbReference type="SUPFAM" id="SSF48452">
    <property type="entry name" value="TPR-like"/>
    <property type="match status" value="1"/>
</dbReference>
<dbReference type="InterPro" id="IPR019734">
    <property type="entry name" value="TPR_rpt"/>
</dbReference>
<accession>A0A9N8EAP5</accession>
<dbReference type="InterPro" id="IPR011990">
    <property type="entry name" value="TPR-like_helical_dom_sf"/>
</dbReference>
<dbReference type="Gene3D" id="1.25.40.10">
    <property type="entry name" value="Tetratricopeptide repeat domain"/>
    <property type="match status" value="1"/>
</dbReference>
<evidence type="ECO:0000256" key="1">
    <source>
        <dbReference type="ARBA" id="ARBA00022737"/>
    </source>
</evidence>
<dbReference type="PANTHER" id="PTHR45641">
    <property type="entry name" value="TETRATRICOPEPTIDE REPEAT PROTEIN (AFU_ORTHOLOGUE AFUA_6G03870)"/>
    <property type="match status" value="1"/>
</dbReference>
<name>A0A9N8EAP5_9STRA</name>
<dbReference type="AlphaFoldDB" id="A0A9N8EAP5"/>
<evidence type="ECO:0000256" key="2">
    <source>
        <dbReference type="ARBA" id="ARBA00022803"/>
    </source>
</evidence>
<dbReference type="PANTHER" id="PTHR45641:SF19">
    <property type="entry name" value="NEPHROCYSTIN-3"/>
    <property type="match status" value="1"/>
</dbReference>
<evidence type="ECO:0000256" key="3">
    <source>
        <dbReference type="PROSITE-ProRule" id="PRU00339"/>
    </source>
</evidence>
<dbReference type="SMART" id="SM00028">
    <property type="entry name" value="TPR"/>
    <property type="match status" value="3"/>
</dbReference>
<feature type="repeat" description="TPR" evidence="3">
    <location>
        <begin position="46"/>
        <end position="79"/>
    </location>
</feature>
<reference evidence="4" key="1">
    <citation type="submission" date="2020-06" db="EMBL/GenBank/DDBJ databases">
        <authorList>
            <consortium name="Plant Systems Biology data submission"/>
        </authorList>
    </citation>
    <scope>NUCLEOTIDE SEQUENCE</scope>
    <source>
        <strain evidence="4">D6</strain>
    </source>
</reference>